<evidence type="ECO:0000256" key="3">
    <source>
        <dbReference type="ARBA" id="ARBA00022729"/>
    </source>
</evidence>
<dbReference type="OrthoDB" id="4084751at2759"/>
<dbReference type="Gene3D" id="3.40.1090.10">
    <property type="entry name" value="Cytosolic phospholipase A2 catalytic domain"/>
    <property type="match status" value="1"/>
</dbReference>
<organism evidence="11 12">
    <name type="scientific">Collybiopsis luxurians FD-317 M1</name>
    <dbReference type="NCBI Taxonomy" id="944289"/>
    <lineage>
        <taxon>Eukaryota</taxon>
        <taxon>Fungi</taxon>
        <taxon>Dikarya</taxon>
        <taxon>Basidiomycota</taxon>
        <taxon>Agaricomycotina</taxon>
        <taxon>Agaricomycetes</taxon>
        <taxon>Agaricomycetidae</taxon>
        <taxon>Agaricales</taxon>
        <taxon>Marasmiineae</taxon>
        <taxon>Omphalotaceae</taxon>
        <taxon>Collybiopsis</taxon>
        <taxon>Collybiopsis luxurians</taxon>
    </lineage>
</organism>
<evidence type="ECO:0000313" key="12">
    <source>
        <dbReference type="Proteomes" id="UP000053593"/>
    </source>
</evidence>
<evidence type="ECO:0000259" key="10">
    <source>
        <dbReference type="PROSITE" id="PS51210"/>
    </source>
</evidence>
<dbReference type="EMBL" id="KN834789">
    <property type="protein sequence ID" value="KIK57643.1"/>
    <property type="molecule type" value="Genomic_DNA"/>
</dbReference>
<sequence length="617" mass="65457">MAPSLSISLALSAFLAVGSCASLADYAPSFTTCPDISFVRAFSANRQELNPSETSYISERESQVIPQNWKSWLGDGSAIGYETSVFANHFPRVAVAFSGGGYRASQFGAGVISAIDARNATSVAAGTGGLLQVSSYLSGLSGGAWLTGSLYMNDFPATQNMVLGSQPGWTMDEDLILPGGLLDALEYYEAISQSIDAKAAAGLALSYHFLNGTNDANFFDTSSHGAGQLWSSIQQAAFFLNKQAPFPLVTIDTNGSFNGTTGTTVLSLNVWEVSPYELASFDPDISAGADLTFVGTSLFEGVPVNKSSCVVGFDQAGFVIGTSSNIFPGVLAAGGAEAEEIEVLQELLGAPVDELTPANAVVSKWPNPLQGIAPSTFVDSNSPELDLLDGGTNGENIPFNPLLVKAREIDVIVAMDASEDTDNSWPDGSSLLFTVERASTFLQETLRTPQHQQLPEIPASTDDFVSQGLNLRPTFFGCNSTDTPLVIWIPNAPPLTGDAPFTNSPTEQTTYEHNETQVILNQAYENTIGGFVPNTNSPDPNWGRCLQCAVVDRARSKLPPAYPVNRSEFCTACFTQYCYNPSNLTSSDELPNRQLVYAGPSSTSSFSISSLSSLVSS</sequence>
<proteinExistence type="inferred from homology"/>
<dbReference type="PROSITE" id="PS51210">
    <property type="entry name" value="PLA2C"/>
    <property type="match status" value="1"/>
</dbReference>
<evidence type="ECO:0000256" key="8">
    <source>
        <dbReference type="PROSITE-ProRule" id="PRU00555"/>
    </source>
</evidence>
<keyword evidence="12" id="KW-1185">Reference proteome</keyword>
<dbReference type="PANTHER" id="PTHR10728:SF33">
    <property type="entry name" value="LYSOPHOSPHOLIPASE 1-RELATED"/>
    <property type="match status" value="1"/>
</dbReference>
<keyword evidence="3 9" id="KW-0732">Signal</keyword>
<keyword evidence="5 8" id="KW-0442">Lipid degradation</keyword>
<name>A0A0D0CQE3_9AGAR</name>
<evidence type="ECO:0000256" key="4">
    <source>
        <dbReference type="ARBA" id="ARBA00022801"/>
    </source>
</evidence>
<keyword evidence="6 8" id="KW-0443">Lipid metabolism</keyword>
<evidence type="ECO:0000256" key="9">
    <source>
        <dbReference type="RuleBase" id="RU362103"/>
    </source>
</evidence>
<dbReference type="PANTHER" id="PTHR10728">
    <property type="entry name" value="CYTOSOLIC PHOSPHOLIPASE A2"/>
    <property type="match status" value="1"/>
</dbReference>
<evidence type="ECO:0000256" key="6">
    <source>
        <dbReference type="ARBA" id="ARBA00023098"/>
    </source>
</evidence>
<feature type="domain" description="PLA2c" evidence="10">
    <location>
        <begin position="32"/>
        <end position="584"/>
    </location>
</feature>
<keyword evidence="4 8" id="KW-0378">Hydrolase</keyword>
<dbReference type="InterPro" id="IPR002642">
    <property type="entry name" value="LysoPLipase_cat_dom"/>
</dbReference>
<evidence type="ECO:0000256" key="1">
    <source>
        <dbReference type="ARBA" id="ARBA00008780"/>
    </source>
</evidence>
<accession>A0A0D0CQE3</accession>
<gene>
    <name evidence="11" type="ORF">GYMLUDRAFT_61064</name>
</gene>
<dbReference type="HOGENOM" id="CLU_014602_1_0_1"/>
<dbReference type="Pfam" id="PF01735">
    <property type="entry name" value="PLA2_B"/>
    <property type="match status" value="1"/>
</dbReference>
<comment type="catalytic activity">
    <reaction evidence="9">
        <text>a 1-acyl-sn-glycero-3-phosphocholine + H2O = sn-glycerol 3-phosphocholine + a fatty acid + H(+)</text>
        <dbReference type="Rhea" id="RHEA:15177"/>
        <dbReference type="ChEBI" id="CHEBI:15377"/>
        <dbReference type="ChEBI" id="CHEBI:15378"/>
        <dbReference type="ChEBI" id="CHEBI:16870"/>
        <dbReference type="ChEBI" id="CHEBI:28868"/>
        <dbReference type="ChEBI" id="CHEBI:58168"/>
        <dbReference type="EC" id="3.1.1.5"/>
    </reaction>
</comment>
<evidence type="ECO:0000313" key="11">
    <source>
        <dbReference type="EMBL" id="KIK57643.1"/>
    </source>
</evidence>
<dbReference type="SMART" id="SM00022">
    <property type="entry name" value="PLAc"/>
    <property type="match status" value="1"/>
</dbReference>
<comment type="similarity">
    <text evidence="1 9">Belongs to the lysophospholipase family.</text>
</comment>
<dbReference type="InterPro" id="IPR016035">
    <property type="entry name" value="Acyl_Trfase/lysoPLipase"/>
</dbReference>
<dbReference type="GO" id="GO:0004622">
    <property type="term" value="F:phosphatidylcholine lysophospholipase activity"/>
    <property type="evidence" value="ECO:0007669"/>
    <property type="project" value="UniProtKB-EC"/>
</dbReference>
<dbReference type="GO" id="GO:0046475">
    <property type="term" value="P:glycerophospholipid catabolic process"/>
    <property type="evidence" value="ECO:0007669"/>
    <property type="project" value="TreeGrafter"/>
</dbReference>
<feature type="signal peptide" evidence="9">
    <location>
        <begin position="1"/>
        <end position="20"/>
    </location>
</feature>
<dbReference type="Proteomes" id="UP000053593">
    <property type="component" value="Unassembled WGS sequence"/>
</dbReference>
<dbReference type="SUPFAM" id="SSF52151">
    <property type="entry name" value="FabD/lysophospholipase-like"/>
    <property type="match status" value="1"/>
</dbReference>
<keyword evidence="7" id="KW-0325">Glycoprotein</keyword>
<feature type="chain" id="PRO_5005112209" description="Lysophospholipase" evidence="9">
    <location>
        <begin position="21"/>
        <end position="617"/>
    </location>
</feature>
<dbReference type="GO" id="GO:0005829">
    <property type="term" value="C:cytosol"/>
    <property type="evidence" value="ECO:0007669"/>
    <property type="project" value="TreeGrafter"/>
</dbReference>
<reference evidence="11 12" key="1">
    <citation type="submission" date="2014-04" db="EMBL/GenBank/DDBJ databases">
        <title>Evolutionary Origins and Diversification of the Mycorrhizal Mutualists.</title>
        <authorList>
            <consortium name="DOE Joint Genome Institute"/>
            <consortium name="Mycorrhizal Genomics Consortium"/>
            <person name="Kohler A."/>
            <person name="Kuo A."/>
            <person name="Nagy L.G."/>
            <person name="Floudas D."/>
            <person name="Copeland A."/>
            <person name="Barry K.W."/>
            <person name="Cichocki N."/>
            <person name="Veneault-Fourrey C."/>
            <person name="LaButti K."/>
            <person name="Lindquist E.A."/>
            <person name="Lipzen A."/>
            <person name="Lundell T."/>
            <person name="Morin E."/>
            <person name="Murat C."/>
            <person name="Riley R."/>
            <person name="Ohm R."/>
            <person name="Sun H."/>
            <person name="Tunlid A."/>
            <person name="Henrissat B."/>
            <person name="Grigoriev I.V."/>
            <person name="Hibbett D.S."/>
            <person name="Martin F."/>
        </authorList>
    </citation>
    <scope>NUCLEOTIDE SEQUENCE [LARGE SCALE GENOMIC DNA]</scope>
    <source>
        <strain evidence="11 12">FD-317 M1</strain>
    </source>
</reference>
<evidence type="ECO:0000256" key="5">
    <source>
        <dbReference type="ARBA" id="ARBA00022963"/>
    </source>
</evidence>
<dbReference type="GO" id="GO:0004623">
    <property type="term" value="F:phospholipase A2 activity"/>
    <property type="evidence" value="ECO:0007669"/>
    <property type="project" value="TreeGrafter"/>
</dbReference>
<evidence type="ECO:0000256" key="2">
    <source>
        <dbReference type="ARBA" id="ARBA00013274"/>
    </source>
</evidence>
<protein>
    <recommendedName>
        <fullName evidence="2 9">Lysophospholipase</fullName>
        <ecNumber evidence="2 9">3.1.1.5</ecNumber>
    </recommendedName>
</protein>
<dbReference type="AlphaFoldDB" id="A0A0D0CQE3"/>
<evidence type="ECO:0000256" key="7">
    <source>
        <dbReference type="ARBA" id="ARBA00023180"/>
    </source>
</evidence>
<dbReference type="EC" id="3.1.1.5" evidence="2 9"/>